<feature type="region of interest" description="Disordered" evidence="1">
    <location>
        <begin position="71"/>
        <end position="99"/>
    </location>
</feature>
<organism evidence="2 3">
    <name type="scientific">Desulfitobacterium hafniense (strain Y51)</name>
    <dbReference type="NCBI Taxonomy" id="138119"/>
    <lineage>
        <taxon>Bacteria</taxon>
        <taxon>Bacillati</taxon>
        <taxon>Bacillota</taxon>
        <taxon>Clostridia</taxon>
        <taxon>Eubacteriales</taxon>
        <taxon>Desulfitobacteriaceae</taxon>
        <taxon>Desulfitobacterium</taxon>
    </lineage>
</organism>
<dbReference type="eggNOG" id="ENOG5034B72">
    <property type="taxonomic scope" value="Bacteria"/>
</dbReference>
<evidence type="ECO:0000313" key="2">
    <source>
        <dbReference type="EMBL" id="BAE86442.1"/>
    </source>
</evidence>
<dbReference type="AlphaFoldDB" id="Q24NF0"/>
<sequence>MPNPELLHRRYGRTIKICSTQFCEEKNSKDEVDCREYHLVDHGLNLTGSVVPGAFNCSRHVTCGRCGVNSRTKRKDHQQNHKKNGQDSFRLHHKLPPFI</sequence>
<protein>
    <submittedName>
        <fullName evidence="2">Uncharacterized protein</fullName>
    </submittedName>
</protein>
<keyword evidence="3" id="KW-1185">Reference proteome</keyword>
<dbReference type="HOGENOM" id="CLU_2315710_0_0_9"/>
<dbReference type="Proteomes" id="UP000001946">
    <property type="component" value="Chromosome"/>
</dbReference>
<gene>
    <name evidence="2" type="ordered locus">DSY4653</name>
</gene>
<dbReference type="KEGG" id="dsy:DSY4653"/>
<evidence type="ECO:0000313" key="3">
    <source>
        <dbReference type="Proteomes" id="UP000001946"/>
    </source>
</evidence>
<feature type="compositionally biased region" description="Basic residues" evidence="1">
    <location>
        <begin position="71"/>
        <end position="83"/>
    </location>
</feature>
<dbReference type="EMBL" id="AP008230">
    <property type="protein sequence ID" value="BAE86442.1"/>
    <property type="molecule type" value="Genomic_DNA"/>
</dbReference>
<reference evidence="2 3" key="1">
    <citation type="journal article" date="2006" name="J. Bacteriol.">
        <title>Complete genome sequence of the dehalorespiring bacterium Desulfitobacterium hafniense Y51 and comparison with Dehalococcoides ethenogenes 195.</title>
        <authorList>
            <person name="Nonaka H."/>
            <person name="Keresztes G."/>
            <person name="Shinoda Y."/>
            <person name="Ikenaga Y."/>
            <person name="Abe M."/>
            <person name="Naito K."/>
            <person name="Inatomi K."/>
            <person name="Furukawa K."/>
            <person name="Inui M."/>
            <person name="Yukawa H."/>
        </authorList>
    </citation>
    <scope>NUCLEOTIDE SEQUENCE [LARGE SCALE GENOMIC DNA]</scope>
    <source>
        <strain evidence="2 3">Y51</strain>
    </source>
</reference>
<name>Q24NF0_DESHY</name>
<proteinExistence type="predicted"/>
<evidence type="ECO:0000256" key="1">
    <source>
        <dbReference type="SAM" id="MobiDB-lite"/>
    </source>
</evidence>
<accession>Q24NF0</accession>